<keyword evidence="10" id="KW-1185">Reference proteome</keyword>
<feature type="transmembrane region" description="Helical" evidence="7">
    <location>
        <begin position="243"/>
        <end position="264"/>
    </location>
</feature>
<accession>A0A1L9PNB2</accession>
<organism evidence="9 10">
    <name type="scientific">Aspergillus versicolor CBS 583.65</name>
    <dbReference type="NCBI Taxonomy" id="1036611"/>
    <lineage>
        <taxon>Eukaryota</taxon>
        <taxon>Fungi</taxon>
        <taxon>Dikarya</taxon>
        <taxon>Ascomycota</taxon>
        <taxon>Pezizomycotina</taxon>
        <taxon>Eurotiomycetes</taxon>
        <taxon>Eurotiomycetidae</taxon>
        <taxon>Eurotiales</taxon>
        <taxon>Aspergillaceae</taxon>
        <taxon>Aspergillus</taxon>
        <taxon>Aspergillus subgen. Nidulantes</taxon>
    </lineage>
</organism>
<keyword evidence="3 7" id="KW-1133">Transmembrane helix</keyword>
<sequence>MGWVYNLQSPDPDSHIPRVIAISMVFAGVACLTVALRFHVRLWVKKAVWVDDFAALFSALMAVGYAGLIVAQTRWGLGLHEDYFPAANSIPFAKMQYAGGPVYAISLLGFRISLLASYLRIGGFVRTYRMVIIVAIVACVCNQIVFTIVISCGCRPIARQWDPSIPGTCIDTVGSYYALAATSLAFDVVIIALPLPILAKLKLRLRQKVLLGVLFGLGFFITIIQIIRIFTVKNLANYSNSEAIILWSIVEIGLGVIISCIPTYGPYFRSFKMNISGYRRRRTQGTGQYYGSSDAQSRLHSQSHTQSYRLSTRNMSRGRSGGRDQDGERVYDNSTLPTTMVGAVAERNRMGDNDSEESILFDRGDDGAEQIKDTGNGKGIHIATEVRVERGPRE</sequence>
<feature type="region of interest" description="Disordered" evidence="6">
    <location>
        <begin position="350"/>
        <end position="378"/>
    </location>
</feature>
<feature type="transmembrane region" description="Helical" evidence="7">
    <location>
        <begin position="97"/>
        <end position="119"/>
    </location>
</feature>
<reference evidence="10" key="1">
    <citation type="journal article" date="2017" name="Genome Biol.">
        <title>Comparative genomics reveals high biological diversity and specific adaptations in the industrially and medically important fungal genus Aspergillus.</title>
        <authorList>
            <person name="de Vries R.P."/>
            <person name="Riley R."/>
            <person name="Wiebenga A."/>
            <person name="Aguilar-Osorio G."/>
            <person name="Amillis S."/>
            <person name="Uchima C.A."/>
            <person name="Anderluh G."/>
            <person name="Asadollahi M."/>
            <person name="Askin M."/>
            <person name="Barry K."/>
            <person name="Battaglia E."/>
            <person name="Bayram O."/>
            <person name="Benocci T."/>
            <person name="Braus-Stromeyer S.A."/>
            <person name="Caldana C."/>
            <person name="Canovas D."/>
            <person name="Cerqueira G.C."/>
            <person name="Chen F."/>
            <person name="Chen W."/>
            <person name="Choi C."/>
            <person name="Clum A."/>
            <person name="Dos Santos R.A."/>
            <person name="Damasio A.R."/>
            <person name="Diallinas G."/>
            <person name="Emri T."/>
            <person name="Fekete E."/>
            <person name="Flipphi M."/>
            <person name="Freyberg S."/>
            <person name="Gallo A."/>
            <person name="Gournas C."/>
            <person name="Habgood R."/>
            <person name="Hainaut M."/>
            <person name="Harispe M.L."/>
            <person name="Henrissat B."/>
            <person name="Hilden K.S."/>
            <person name="Hope R."/>
            <person name="Hossain A."/>
            <person name="Karabika E."/>
            <person name="Karaffa L."/>
            <person name="Karanyi Z."/>
            <person name="Krasevec N."/>
            <person name="Kuo A."/>
            <person name="Kusch H."/>
            <person name="LaButti K."/>
            <person name="Lagendijk E.L."/>
            <person name="Lapidus A."/>
            <person name="Levasseur A."/>
            <person name="Lindquist E."/>
            <person name="Lipzen A."/>
            <person name="Logrieco A.F."/>
            <person name="MacCabe A."/>
            <person name="Maekelae M.R."/>
            <person name="Malavazi I."/>
            <person name="Melin P."/>
            <person name="Meyer V."/>
            <person name="Mielnichuk N."/>
            <person name="Miskei M."/>
            <person name="Molnar A.P."/>
            <person name="Mule G."/>
            <person name="Ngan C.Y."/>
            <person name="Orejas M."/>
            <person name="Orosz E."/>
            <person name="Ouedraogo J.P."/>
            <person name="Overkamp K.M."/>
            <person name="Park H.-S."/>
            <person name="Perrone G."/>
            <person name="Piumi F."/>
            <person name="Punt P.J."/>
            <person name="Ram A.F."/>
            <person name="Ramon A."/>
            <person name="Rauscher S."/>
            <person name="Record E."/>
            <person name="Riano-Pachon D.M."/>
            <person name="Robert V."/>
            <person name="Roehrig J."/>
            <person name="Ruller R."/>
            <person name="Salamov A."/>
            <person name="Salih N.S."/>
            <person name="Samson R.A."/>
            <person name="Sandor E."/>
            <person name="Sanguinetti M."/>
            <person name="Schuetze T."/>
            <person name="Sepcic K."/>
            <person name="Shelest E."/>
            <person name="Sherlock G."/>
            <person name="Sophianopoulou V."/>
            <person name="Squina F.M."/>
            <person name="Sun H."/>
            <person name="Susca A."/>
            <person name="Todd R.B."/>
            <person name="Tsang A."/>
            <person name="Unkles S.E."/>
            <person name="van de Wiele N."/>
            <person name="van Rossen-Uffink D."/>
            <person name="Oliveira J.V."/>
            <person name="Vesth T.C."/>
            <person name="Visser J."/>
            <person name="Yu J.-H."/>
            <person name="Zhou M."/>
            <person name="Andersen M.R."/>
            <person name="Archer D.B."/>
            <person name="Baker S.E."/>
            <person name="Benoit I."/>
            <person name="Brakhage A.A."/>
            <person name="Braus G.H."/>
            <person name="Fischer R."/>
            <person name="Frisvad J.C."/>
            <person name="Goldman G.H."/>
            <person name="Houbraken J."/>
            <person name="Oakley B."/>
            <person name="Pocsi I."/>
            <person name="Scazzocchio C."/>
            <person name="Seiboth B."/>
            <person name="vanKuyk P.A."/>
            <person name="Wortman J."/>
            <person name="Dyer P.S."/>
            <person name="Grigoriev I.V."/>
        </authorList>
    </citation>
    <scope>NUCLEOTIDE SEQUENCE [LARGE SCALE GENOMIC DNA]</scope>
    <source>
        <strain evidence="10">CBS 583.65</strain>
    </source>
</reference>
<comment type="subcellular location">
    <subcellularLocation>
        <location evidence="1">Membrane</location>
        <topology evidence="1">Multi-pass membrane protein</topology>
    </subcellularLocation>
</comment>
<dbReference type="GO" id="GO:0016020">
    <property type="term" value="C:membrane"/>
    <property type="evidence" value="ECO:0007669"/>
    <property type="project" value="UniProtKB-SubCell"/>
</dbReference>
<evidence type="ECO:0000256" key="7">
    <source>
        <dbReference type="SAM" id="Phobius"/>
    </source>
</evidence>
<dbReference type="InterPro" id="IPR049326">
    <property type="entry name" value="Rhodopsin_dom_fungi"/>
</dbReference>
<dbReference type="Pfam" id="PF20684">
    <property type="entry name" value="Fung_rhodopsin"/>
    <property type="match status" value="1"/>
</dbReference>
<feature type="transmembrane region" description="Helical" evidence="7">
    <location>
        <begin position="52"/>
        <end position="77"/>
    </location>
</feature>
<feature type="region of interest" description="Disordered" evidence="6">
    <location>
        <begin position="286"/>
        <end position="334"/>
    </location>
</feature>
<evidence type="ECO:0000313" key="9">
    <source>
        <dbReference type="EMBL" id="OJJ03010.1"/>
    </source>
</evidence>
<feature type="compositionally biased region" description="Basic and acidic residues" evidence="6">
    <location>
        <begin position="360"/>
        <end position="372"/>
    </location>
</feature>
<name>A0A1L9PNB2_ASPVE</name>
<evidence type="ECO:0000313" key="10">
    <source>
        <dbReference type="Proteomes" id="UP000184073"/>
    </source>
</evidence>
<evidence type="ECO:0000256" key="6">
    <source>
        <dbReference type="SAM" id="MobiDB-lite"/>
    </source>
</evidence>
<proteinExistence type="inferred from homology"/>
<dbReference type="VEuPathDB" id="FungiDB:ASPVEDRAFT_84475"/>
<dbReference type="InterPro" id="IPR052337">
    <property type="entry name" value="SAT4-like"/>
</dbReference>
<evidence type="ECO:0000259" key="8">
    <source>
        <dbReference type="Pfam" id="PF20684"/>
    </source>
</evidence>
<evidence type="ECO:0000256" key="4">
    <source>
        <dbReference type="ARBA" id="ARBA00023136"/>
    </source>
</evidence>
<dbReference type="RefSeq" id="XP_040668772.1">
    <property type="nucleotide sequence ID" value="XM_040817539.1"/>
</dbReference>
<evidence type="ECO:0000256" key="3">
    <source>
        <dbReference type="ARBA" id="ARBA00022989"/>
    </source>
</evidence>
<feature type="transmembrane region" description="Helical" evidence="7">
    <location>
        <begin position="20"/>
        <end position="40"/>
    </location>
</feature>
<evidence type="ECO:0000256" key="1">
    <source>
        <dbReference type="ARBA" id="ARBA00004141"/>
    </source>
</evidence>
<dbReference type="Proteomes" id="UP000184073">
    <property type="component" value="Unassembled WGS sequence"/>
</dbReference>
<feature type="transmembrane region" description="Helical" evidence="7">
    <location>
        <begin position="178"/>
        <end position="197"/>
    </location>
</feature>
<evidence type="ECO:0000256" key="5">
    <source>
        <dbReference type="ARBA" id="ARBA00038359"/>
    </source>
</evidence>
<dbReference type="PANTHER" id="PTHR33048">
    <property type="entry name" value="PTH11-LIKE INTEGRAL MEMBRANE PROTEIN (AFU_ORTHOLOGUE AFUA_5G11245)"/>
    <property type="match status" value="1"/>
</dbReference>
<feature type="domain" description="Rhodopsin" evidence="8">
    <location>
        <begin position="36"/>
        <end position="269"/>
    </location>
</feature>
<dbReference type="GeneID" id="63733050"/>
<evidence type="ECO:0000256" key="2">
    <source>
        <dbReference type="ARBA" id="ARBA00022692"/>
    </source>
</evidence>
<feature type="transmembrane region" description="Helical" evidence="7">
    <location>
        <begin position="209"/>
        <end position="231"/>
    </location>
</feature>
<feature type="transmembrane region" description="Helical" evidence="7">
    <location>
        <begin position="131"/>
        <end position="158"/>
    </location>
</feature>
<protein>
    <recommendedName>
        <fullName evidence="8">Rhodopsin domain-containing protein</fullName>
    </recommendedName>
</protein>
<feature type="compositionally biased region" description="Basic and acidic residues" evidence="6">
    <location>
        <begin position="321"/>
        <end position="331"/>
    </location>
</feature>
<keyword evidence="4 7" id="KW-0472">Membrane</keyword>
<dbReference type="OrthoDB" id="10017208at2759"/>
<gene>
    <name evidence="9" type="ORF">ASPVEDRAFT_84475</name>
</gene>
<keyword evidence="2 7" id="KW-0812">Transmembrane</keyword>
<comment type="similarity">
    <text evidence="5">Belongs to the SAT4 family.</text>
</comment>
<dbReference type="EMBL" id="KV878130">
    <property type="protein sequence ID" value="OJJ03010.1"/>
    <property type="molecule type" value="Genomic_DNA"/>
</dbReference>
<feature type="compositionally biased region" description="Polar residues" evidence="6">
    <location>
        <begin position="293"/>
        <end position="315"/>
    </location>
</feature>
<dbReference type="PANTHER" id="PTHR33048:SF64">
    <property type="entry name" value="INTEGRAL MEMBRANE PROTEIN"/>
    <property type="match status" value="1"/>
</dbReference>
<dbReference type="AlphaFoldDB" id="A0A1L9PNB2"/>